<keyword evidence="1" id="KW-1133">Transmembrane helix</keyword>
<keyword evidence="1" id="KW-0472">Membrane</keyword>
<name>A0A977PKS1_9CREN</name>
<evidence type="ECO:0000256" key="1">
    <source>
        <dbReference type="SAM" id="Phobius"/>
    </source>
</evidence>
<protein>
    <submittedName>
        <fullName evidence="2">Uncharacterized protein</fullName>
    </submittedName>
</protein>
<sequence length="289" mass="29775">MLYGTFFPIGIVAMLLGMANNGFLAINANTAFLLNATTGAYTQLALPGNALCAVPYEGMALVGVQNGQQTTFLLVSADGKTAPVKGAVEGKVLSCSAYGDLLAVSYKVGNEVKVAIYAIGKGGTSLEKTIDLPAVKGADMVLLGPTYTAVYGDSGMYVYKAGKPVQVCSKPVAKARAYGDMALLVLKGANTVILMDVPKDEKVIVLTPKEGTVTDALLIENAGPNSAILVGLKNSAKGLVLYRGNSEVMSVGVQNVCSLAANANFVGATTKDPNLGNGVAVVPLAWFMK</sequence>
<accession>A0A977PKS1</accession>
<dbReference type="AlphaFoldDB" id="A0A977PKS1"/>
<dbReference type="KEGG" id="ipc:IPA_03175"/>
<proteinExistence type="predicted"/>
<feature type="transmembrane region" description="Helical" evidence="1">
    <location>
        <begin position="6"/>
        <end position="26"/>
    </location>
</feature>
<evidence type="ECO:0000313" key="3">
    <source>
        <dbReference type="Proteomes" id="UP001063698"/>
    </source>
</evidence>
<reference evidence="2" key="1">
    <citation type="submission" date="2013-11" db="EMBL/GenBank/DDBJ databases">
        <title>Comparative genomics of Ignicoccus.</title>
        <authorList>
            <person name="Podar M."/>
        </authorList>
    </citation>
    <scope>NUCLEOTIDE SEQUENCE</scope>
    <source>
        <strain evidence="2">DSM 13166</strain>
    </source>
</reference>
<organism evidence="2 3">
    <name type="scientific">Ignicoccus pacificus DSM 13166</name>
    <dbReference type="NCBI Taxonomy" id="940294"/>
    <lineage>
        <taxon>Archaea</taxon>
        <taxon>Thermoproteota</taxon>
        <taxon>Thermoprotei</taxon>
        <taxon>Desulfurococcales</taxon>
        <taxon>Desulfurococcaceae</taxon>
        <taxon>Ignicoccus</taxon>
    </lineage>
</organism>
<evidence type="ECO:0000313" key="2">
    <source>
        <dbReference type="EMBL" id="UXD22278.1"/>
    </source>
</evidence>
<keyword evidence="3" id="KW-1185">Reference proteome</keyword>
<gene>
    <name evidence="2" type="ORF">IPA_03175</name>
</gene>
<dbReference type="EMBL" id="CP006868">
    <property type="protein sequence ID" value="UXD22278.1"/>
    <property type="molecule type" value="Genomic_DNA"/>
</dbReference>
<dbReference type="Proteomes" id="UP001063698">
    <property type="component" value="Chromosome"/>
</dbReference>
<keyword evidence="1" id="KW-0812">Transmembrane</keyword>